<evidence type="ECO:0000313" key="11">
    <source>
        <dbReference type="Proteomes" id="UP001519310"/>
    </source>
</evidence>
<evidence type="ECO:0000256" key="5">
    <source>
        <dbReference type="ARBA" id="ARBA00022982"/>
    </source>
</evidence>
<evidence type="ECO:0000256" key="8">
    <source>
        <dbReference type="RuleBase" id="RU368020"/>
    </source>
</evidence>
<gene>
    <name evidence="10" type="ORF">J2Z77_005816</name>
</gene>
<name>A0ABS4LCW6_STRAV</name>
<evidence type="ECO:0000256" key="7">
    <source>
        <dbReference type="ARBA" id="ARBA00023014"/>
    </source>
</evidence>
<evidence type="ECO:0000256" key="2">
    <source>
        <dbReference type="ARBA" id="ARBA00022448"/>
    </source>
</evidence>
<reference evidence="10 11" key="1">
    <citation type="submission" date="2021-03" db="EMBL/GenBank/DDBJ databases">
        <title>Genomic Encyclopedia of Type Strains, Phase IV (KMG-IV): sequencing the most valuable type-strain genomes for metagenomic binning, comparative biology and taxonomic classification.</title>
        <authorList>
            <person name="Goeker M."/>
        </authorList>
    </citation>
    <scope>NUCLEOTIDE SEQUENCE [LARGE SCALE GENOMIC DNA]</scope>
    <source>
        <strain evidence="10 11">DSM 40526</strain>
    </source>
</reference>
<comment type="function">
    <text evidence="8">Ferredoxins are iron-sulfur proteins that transfer electrons in a wide variety of metabolic reactions.</text>
</comment>
<dbReference type="Proteomes" id="UP001519310">
    <property type="component" value="Unassembled WGS sequence"/>
</dbReference>
<keyword evidence="11" id="KW-1185">Reference proteome</keyword>
<dbReference type="PANTHER" id="PTHR39163:SF1">
    <property type="entry name" value="FERREDOXIN"/>
    <property type="match status" value="1"/>
</dbReference>
<comment type="cofactor">
    <cofactor evidence="1">
        <name>[4Fe-4S] cluster</name>
        <dbReference type="ChEBI" id="CHEBI:49883"/>
    </cofactor>
</comment>
<feature type="domain" description="4Fe-4S ferredoxin-type" evidence="9">
    <location>
        <begin position="76"/>
        <end position="104"/>
    </location>
</feature>
<evidence type="ECO:0000259" key="9">
    <source>
        <dbReference type="PROSITE" id="PS51379"/>
    </source>
</evidence>
<keyword evidence="4 8" id="KW-0479">Metal-binding</keyword>
<protein>
    <recommendedName>
        <fullName evidence="8">Ferredoxin</fullName>
    </recommendedName>
</protein>
<dbReference type="EMBL" id="JAGGLQ010000014">
    <property type="protein sequence ID" value="MBP2039966.1"/>
    <property type="molecule type" value="Genomic_DNA"/>
</dbReference>
<dbReference type="SUPFAM" id="SSF54862">
    <property type="entry name" value="4Fe-4S ferredoxins"/>
    <property type="match status" value="1"/>
</dbReference>
<proteinExistence type="predicted"/>
<organism evidence="10 11">
    <name type="scientific">Streptomyces avidinii</name>
    <dbReference type="NCBI Taxonomy" id="1895"/>
    <lineage>
        <taxon>Bacteria</taxon>
        <taxon>Bacillati</taxon>
        <taxon>Actinomycetota</taxon>
        <taxon>Actinomycetes</taxon>
        <taxon>Kitasatosporales</taxon>
        <taxon>Streptomycetaceae</taxon>
        <taxon>Streptomyces</taxon>
    </lineage>
</organism>
<evidence type="ECO:0000256" key="3">
    <source>
        <dbReference type="ARBA" id="ARBA00022485"/>
    </source>
</evidence>
<evidence type="ECO:0000313" key="10">
    <source>
        <dbReference type="EMBL" id="MBP2039966.1"/>
    </source>
</evidence>
<dbReference type="PRINTS" id="PR00352">
    <property type="entry name" value="3FE4SFRDOXIN"/>
</dbReference>
<accession>A0ABS4LCW6</accession>
<keyword evidence="6 8" id="KW-0408">Iron</keyword>
<dbReference type="InterPro" id="IPR017896">
    <property type="entry name" value="4Fe4S_Fe-S-bd"/>
</dbReference>
<evidence type="ECO:0000256" key="4">
    <source>
        <dbReference type="ARBA" id="ARBA00022723"/>
    </source>
</evidence>
<keyword evidence="5 8" id="KW-0249">Electron transport</keyword>
<comment type="caution">
    <text evidence="10">The sequence shown here is derived from an EMBL/GenBank/DDBJ whole genome shotgun (WGS) entry which is preliminary data.</text>
</comment>
<dbReference type="InterPro" id="IPR052395">
    <property type="entry name" value="ET_Ferredoxin"/>
</dbReference>
<dbReference type="Pfam" id="PF13459">
    <property type="entry name" value="Fer4_15"/>
    <property type="match status" value="1"/>
</dbReference>
<evidence type="ECO:0000256" key="6">
    <source>
        <dbReference type="ARBA" id="ARBA00023004"/>
    </source>
</evidence>
<dbReference type="PANTHER" id="PTHR39163">
    <property type="entry name" value="FERREDOXIN"/>
    <property type="match status" value="1"/>
</dbReference>
<dbReference type="Gene3D" id="3.30.70.20">
    <property type="match status" value="1"/>
</dbReference>
<dbReference type="PROSITE" id="PS51379">
    <property type="entry name" value="4FE4S_FER_2"/>
    <property type="match status" value="1"/>
</dbReference>
<keyword evidence="3" id="KW-0004">4Fe-4S</keyword>
<sequence length="163" mass="17495">MSDLHPCVLPHAKEIPTHQTREAAGCKVELFNTRQGSRDLLRVVIGMDHSAQGTAGDMTVQQEAPTGGAGEAGEPLEVWIDQDLCTGDGICVQYAPEVFELDIDGLAYVKSPEDELLQDAGATTPVPLTLLQDVVDSAKECPGDCIHVRRVSDRVEVFGPDAE</sequence>
<keyword evidence="7 8" id="KW-0411">Iron-sulfur</keyword>
<evidence type="ECO:0000256" key="1">
    <source>
        <dbReference type="ARBA" id="ARBA00001966"/>
    </source>
</evidence>
<dbReference type="InterPro" id="IPR001080">
    <property type="entry name" value="3Fe4S_ferredoxin"/>
</dbReference>
<keyword evidence="2 8" id="KW-0813">Transport</keyword>